<keyword evidence="2" id="KW-1185">Reference proteome</keyword>
<dbReference type="EMBL" id="QNRR01000008">
    <property type="protein sequence ID" value="RBP40452.1"/>
    <property type="molecule type" value="Genomic_DNA"/>
</dbReference>
<reference evidence="1 2" key="1">
    <citation type="submission" date="2018-06" db="EMBL/GenBank/DDBJ databases">
        <title>Genomic Encyclopedia of Type Strains, Phase IV (KMG-IV): sequencing the most valuable type-strain genomes for metagenomic binning, comparative biology and taxonomic classification.</title>
        <authorList>
            <person name="Goeker M."/>
        </authorList>
    </citation>
    <scope>NUCLEOTIDE SEQUENCE [LARGE SCALE GENOMIC DNA]</scope>
    <source>
        <strain evidence="1 2">DSM 25532</strain>
    </source>
</reference>
<name>A0A366HDB9_9BACT</name>
<organism evidence="1 2">
    <name type="scientific">Roseimicrobium gellanilyticum</name>
    <dbReference type="NCBI Taxonomy" id="748857"/>
    <lineage>
        <taxon>Bacteria</taxon>
        <taxon>Pseudomonadati</taxon>
        <taxon>Verrucomicrobiota</taxon>
        <taxon>Verrucomicrobiia</taxon>
        <taxon>Verrucomicrobiales</taxon>
        <taxon>Verrucomicrobiaceae</taxon>
        <taxon>Roseimicrobium</taxon>
    </lineage>
</organism>
<evidence type="ECO:0000313" key="2">
    <source>
        <dbReference type="Proteomes" id="UP000253426"/>
    </source>
</evidence>
<protein>
    <submittedName>
        <fullName evidence="1">Uncharacterized protein</fullName>
    </submittedName>
</protein>
<dbReference type="AlphaFoldDB" id="A0A366HDB9"/>
<accession>A0A366HDB9</accession>
<dbReference type="Proteomes" id="UP000253426">
    <property type="component" value="Unassembled WGS sequence"/>
</dbReference>
<proteinExistence type="predicted"/>
<evidence type="ECO:0000313" key="1">
    <source>
        <dbReference type="EMBL" id="RBP40452.1"/>
    </source>
</evidence>
<sequence length="29" mass="3176">MRAIAAIIISAIRLWLIKPDGRSGDAVMH</sequence>
<gene>
    <name evidence="1" type="ORF">DES53_108159</name>
</gene>
<comment type="caution">
    <text evidence="1">The sequence shown here is derived from an EMBL/GenBank/DDBJ whole genome shotgun (WGS) entry which is preliminary data.</text>
</comment>